<dbReference type="PANTHER" id="PTHR36577">
    <property type="entry name" value="DUF521 DOMAIN PROTEIN (AFU_ORTHOLOGUE AFUA_6G00490)"/>
    <property type="match status" value="1"/>
</dbReference>
<protein>
    <submittedName>
        <fullName evidence="3">Putative aconitase subunit 2</fullName>
    </submittedName>
</protein>
<comment type="caution">
    <text evidence="3">The sequence shown here is derived from an EMBL/GenBank/DDBJ whole genome shotgun (WGS) entry which is preliminary data.</text>
</comment>
<proteinExistence type="predicted"/>
<evidence type="ECO:0000313" key="3">
    <source>
        <dbReference type="EMBL" id="RBP71335.1"/>
    </source>
</evidence>
<reference evidence="3 4" key="1">
    <citation type="submission" date="2018-06" db="EMBL/GenBank/DDBJ databases">
        <title>Freshwater and sediment microbial communities from various areas in North America, analyzing microbe dynamics in response to fracking.</title>
        <authorList>
            <person name="Lamendella R."/>
        </authorList>
    </citation>
    <scope>NUCLEOTIDE SEQUENCE [LARGE SCALE GENOMIC DNA]</scope>
    <source>
        <strain evidence="3 4">3b_TX</strain>
    </source>
</reference>
<organism evidence="3 4">
    <name type="scientific">Brevibacterium celere</name>
    <dbReference type="NCBI Taxonomy" id="225845"/>
    <lineage>
        <taxon>Bacteria</taxon>
        <taxon>Bacillati</taxon>
        <taxon>Actinomycetota</taxon>
        <taxon>Actinomycetes</taxon>
        <taxon>Micrococcales</taxon>
        <taxon>Brevibacteriaceae</taxon>
        <taxon>Brevibacterium</taxon>
    </lineage>
</organism>
<dbReference type="InterPro" id="IPR002840">
    <property type="entry name" value="PMDh-S-like_dom"/>
</dbReference>
<dbReference type="SUPFAM" id="SSF52016">
    <property type="entry name" value="LeuD/IlvD-like"/>
    <property type="match status" value="1"/>
</dbReference>
<gene>
    <name evidence="3" type="ORF">DFO65_106178</name>
</gene>
<dbReference type="AlphaFoldDB" id="A0A366IK89"/>
<evidence type="ECO:0000256" key="1">
    <source>
        <dbReference type="ARBA" id="ARBA00023239"/>
    </source>
</evidence>
<accession>A0A366IK89</accession>
<dbReference type="GO" id="GO:0016829">
    <property type="term" value="F:lyase activity"/>
    <property type="evidence" value="ECO:0007669"/>
    <property type="project" value="UniProtKB-KW"/>
</dbReference>
<keyword evidence="1" id="KW-0456">Lyase</keyword>
<dbReference type="EMBL" id="QNSB01000006">
    <property type="protein sequence ID" value="RBP71335.1"/>
    <property type="molecule type" value="Genomic_DNA"/>
</dbReference>
<dbReference type="Gene3D" id="3.50.30.10">
    <property type="entry name" value="Phosphohistidine domain"/>
    <property type="match status" value="1"/>
</dbReference>
<evidence type="ECO:0000313" key="4">
    <source>
        <dbReference type="Proteomes" id="UP000253509"/>
    </source>
</evidence>
<sequence length="114" mass="11649">MQALAPLSFWGGVDRTGTIVDVHHPAQGASLGGRVVVMPASRGSSSGSSVLLELIRRGTAPAGFVLSHPDAIVATACLVAAELYGIAVPAVLVTEDELSRIFAAEEVEIAADRG</sequence>
<dbReference type="Proteomes" id="UP000253509">
    <property type="component" value="Unassembled WGS sequence"/>
</dbReference>
<dbReference type="Pfam" id="PF01989">
    <property type="entry name" value="AcnX_swivel_put"/>
    <property type="match status" value="1"/>
</dbReference>
<dbReference type="RefSeq" id="WP_220151274.1">
    <property type="nucleotide sequence ID" value="NZ_QNSB01000006.1"/>
</dbReference>
<dbReference type="PANTHER" id="PTHR36577:SF3">
    <property type="entry name" value="DUF521 DOMAIN PROTEIN (AFU_ORTHOLOGUE AFUA_6G00490)"/>
    <property type="match status" value="1"/>
</dbReference>
<evidence type="ECO:0000259" key="2">
    <source>
        <dbReference type="Pfam" id="PF01989"/>
    </source>
</evidence>
<name>A0A366IK89_9MICO</name>
<keyword evidence="4" id="KW-1185">Reference proteome</keyword>
<feature type="domain" description="Phosphomevalonate dehydratase small subunit-like" evidence="2">
    <location>
        <begin position="7"/>
        <end position="87"/>
    </location>
</feature>